<dbReference type="InterPro" id="IPR036890">
    <property type="entry name" value="HATPase_C_sf"/>
</dbReference>
<feature type="modified residue" description="Phosphohistidine; by autocatalysis" evidence="17">
    <location>
        <position position="161"/>
    </location>
</feature>
<keyword evidence="7 16" id="KW-0479">Metal-binding</keyword>
<dbReference type="GO" id="GO:0016020">
    <property type="term" value="C:membrane"/>
    <property type="evidence" value="ECO:0007669"/>
    <property type="project" value="InterPro"/>
</dbReference>
<feature type="binding site" evidence="16">
    <location>
        <position position="78"/>
    </location>
    <ligand>
        <name>[4Fe-4S] cluster</name>
        <dbReference type="ChEBI" id="CHEBI:49883"/>
    </ligand>
</feature>
<evidence type="ECO:0000256" key="12">
    <source>
        <dbReference type="ARBA" id="ARBA00023012"/>
    </source>
</evidence>
<dbReference type="PROSITE" id="PS50109">
    <property type="entry name" value="HIS_KIN"/>
    <property type="match status" value="1"/>
</dbReference>
<dbReference type="InterPro" id="IPR011712">
    <property type="entry name" value="Sig_transdc_His_kin_sub3_dim/P"/>
</dbReference>
<feature type="binding site" evidence="16">
    <location>
        <position position="63"/>
    </location>
    <ligand>
        <name>[4Fe-4S] cluster</name>
        <dbReference type="ChEBI" id="CHEBI:49883"/>
    </ligand>
</feature>
<dbReference type="Pfam" id="PF07730">
    <property type="entry name" value="HisKA_3"/>
    <property type="match status" value="1"/>
</dbReference>
<dbReference type="InterPro" id="IPR005467">
    <property type="entry name" value="His_kinase_dom"/>
</dbReference>
<keyword evidence="13 16" id="KW-0411">Iron-sulfur</keyword>
<comment type="PTM">
    <text evidence="17">Autophosphorylated.</text>
</comment>
<comment type="catalytic activity">
    <reaction evidence="1 15">
        <text>ATP + protein L-histidine = ADP + protein N-phospho-L-histidine.</text>
        <dbReference type="EC" id="2.7.13.3"/>
    </reaction>
</comment>
<keyword evidence="9 15" id="KW-0418">Kinase</keyword>
<proteinExistence type="predicted"/>
<dbReference type="GO" id="GO:0005506">
    <property type="term" value="F:iron ion binding"/>
    <property type="evidence" value="ECO:0007669"/>
    <property type="project" value="InterPro"/>
</dbReference>
<dbReference type="SUPFAM" id="SSF55874">
    <property type="entry name" value="ATPase domain of HSP90 chaperone/DNA topoisomerase II/histidine kinase"/>
    <property type="match status" value="1"/>
</dbReference>
<evidence type="ECO:0000256" key="17">
    <source>
        <dbReference type="PIRSR" id="PIRSR037432-51"/>
    </source>
</evidence>
<dbReference type="GO" id="GO:0005737">
    <property type="term" value="C:cytoplasm"/>
    <property type="evidence" value="ECO:0007669"/>
    <property type="project" value="UniProtKB-SubCell"/>
</dbReference>
<keyword evidence="20" id="KW-1185">Reference proteome</keyword>
<evidence type="ECO:0000256" key="14">
    <source>
        <dbReference type="ARBA" id="ARBA00024827"/>
    </source>
</evidence>
<accession>A0A1H6ZP75</accession>
<keyword evidence="3 16" id="KW-0004">4Fe-4S</keyword>
<keyword evidence="6 15" id="KW-0808">Transferase</keyword>
<dbReference type="GO" id="GO:0005524">
    <property type="term" value="F:ATP binding"/>
    <property type="evidence" value="ECO:0007669"/>
    <property type="project" value="UniProtKB-KW"/>
</dbReference>
<dbReference type="STRING" id="426757.SAMN04488127_2148"/>
<sequence>MSVKQDLLNELMLKMFDKSSEAILFFDGEGRALAANPAAEKILDRDVLKALLDGTEGALCRACAGYVDETGQKTCDNCYFHHPERNDFSSFQMYLDTKGQGLVPYASSFHTVDPENDIRVFLLRDMTRQHRMQEKAYQNKMMKHIIDAQENERRRISRELHDGVAQELMSAVVDLRVLKYMTGDAEVLSKVKETEASLSRLLEEIRNLSVELRPSALDDLGLEAAFRSHFKRLEEMYGLAVDYTSDLPVKRYETEIETVIYRVCQEAILNALKYADVDRVSVTLKGEGSRLLLTVRDRGTGFIPGSEPEGTGLGLYGMKERAELVGGTLDVESAQGAGTTIRLSVPALRGKGDR</sequence>
<dbReference type="InterPro" id="IPR017203">
    <property type="entry name" value="Sig_transdc_His_kinase_NreB"/>
</dbReference>
<organism evidence="19 20">
    <name type="scientific">Bhargavaea ginsengi</name>
    <dbReference type="NCBI Taxonomy" id="426757"/>
    <lineage>
        <taxon>Bacteria</taxon>
        <taxon>Bacillati</taxon>
        <taxon>Bacillota</taxon>
        <taxon>Bacilli</taxon>
        <taxon>Bacillales</taxon>
        <taxon>Caryophanaceae</taxon>
        <taxon>Bhargavaea</taxon>
    </lineage>
</organism>
<dbReference type="GO" id="GO:0000155">
    <property type="term" value="F:phosphorelay sensor kinase activity"/>
    <property type="evidence" value="ECO:0007669"/>
    <property type="project" value="InterPro"/>
</dbReference>
<name>A0A1H6ZP75_9BACL</name>
<keyword evidence="5 17" id="KW-0597">Phosphoprotein</keyword>
<feature type="binding site" evidence="16">
    <location>
        <position position="75"/>
    </location>
    <ligand>
        <name>[4Fe-4S] cluster</name>
        <dbReference type="ChEBI" id="CHEBI:49883"/>
    </ligand>
</feature>
<dbReference type="EMBL" id="FNZF01000003">
    <property type="protein sequence ID" value="SEJ53964.1"/>
    <property type="molecule type" value="Genomic_DNA"/>
</dbReference>
<dbReference type="PANTHER" id="PTHR24421:SF10">
    <property type="entry name" value="NITRATE_NITRITE SENSOR PROTEIN NARQ"/>
    <property type="match status" value="1"/>
</dbReference>
<evidence type="ECO:0000256" key="11">
    <source>
        <dbReference type="ARBA" id="ARBA00023004"/>
    </source>
</evidence>
<keyword evidence="11 16" id="KW-0408">Iron</keyword>
<keyword evidence="4" id="KW-0963">Cytoplasm</keyword>
<comment type="cofactor">
    <cofactor evidence="16">
        <name>[4Fe-4S] cluster</name>
        <dbReference type="ChEBI" id="CHEBI:49883"/>
    </cofactor>
    <text evidence="16">Binds 1 [4Fe-4S] cluster.</text>
</comment>
<dbReference type="EC" id="2.7.13.3" evidence="15"/>
<evidence type="ECO:0000256" key="16">
    <source>
        <dbReference type="PIRSR" id="PIRSR037432-50"/>
    </source>
</evidence>
<dbReference type="PRINTS" id="PR00344">
    <property type="entry name" value="BCTRLSENSOR"/>
</dbReference>
<dbReference type="GO" id="GO:0046983">
    <property type="term" value="F:protein dimerization activity"/>
    <property type="evidence" value="ECO:0007669"/>
    <property type="project" value="InterPro"/>
</dbReference>
<evidence type="ECO:0000256" key="4">
    <source>
        <dbReference type="ARBA" id="ARBA00022490"/>
    </source>
</evidence>
<dbReference type="InterPro" id="IPR003594">
    <property type="entry name" value="HATPase_dom"/>
</dbReference>
<evidence type="ECO:0000259" key="18">
    <source>
        <dbReference type="PROSITE" id="PS50109"/>
    </source>
</evidence>
<evidence type="ECO:0000256" key="3">
    <source>
        <dbReference type="ARBA" id="ARBA00022485"/>
    </source>
</evidence>
<evidence type="ECO:0000313" key="20">
    <source>
        <dbReference type="Proteomes" id="UP000199200"/>
    </source>
</evidence>
<reference evidence="20" key="1">
    <citation type="submission" date="2016-10" db="EMBL/GenBank/DDBJ databases">
        <authorList>
            <person name="Varghese N."/>
            <person name="Submissions S."/>
        </authorList>
    </citation>
    <scope>NUCLEOTIDE SEQUENCE [LARGE SCALE GENOMIC DNA]</scope>
    <source>
        <strain evidence="20">CGMCC 1.6763</strain>
    </source>
</reference>
<dbReference type="AlphaFoldDB" id="A0A1H6ZP75"/>
<feature type="domain" description="Histidine kinase" evidence="18">
    <location>
        <begin position="163"/>
        <end position="349"/>
    </location>
</feature>
<evidence type="ECO:0000256" key="1">
    <source>
        <dbReference type="ARBA" id="ARBA00000085"/>
    </source>
</evidence>
<evidence type="ECO:0000256" key="15">
    <source>
        <dbReference type="PIRNR" id="PIRNR037432"/>
    </source>
</evidence>
<feature type="binding site" evidence="16">
    <location>
        <position position="60"/>
    </location>
    <ligand>
        <name>[4Fe-4S] cluster</name>
        <dbReference type="ChEBI" id="CHEBI:49883"/>
    </ligand>
</feature>
<dbReference type="PIRSF" id="PIRSF037432">
    <property type="entry name" value="STHK_NreB"/>
    <property type="match status" value="1"/>
</dbReference>
<evidence type="ECO:0000256" key="8">
    <source>
        <dbReference type="ARBA" id="ARBA00022741"/>
    </source>
</evidence>
<keyword evidence="8 15" id="KW-0547">Nucleotide-binding</keyword>
<dbReference type="Gene3D" id="1.20.5.1930">
    <property type="match status" value="1"/>
</dbReference>
<gene>
    <name evidence="19" type="ORF">SAMN04488127_2148</name>
</gene>
<dbReference type="CDD" id="cd16917">
    <property type="entry name" value="HATPase_UhpB-NarQ-NarX-like"/>
    <property type="match status" value="1"/>
</dbReference>
<evidence type="ECO:0000256" key="13">
    <source>
        <dbReference type="ARBA" id="ARBA00023014"/>
    </source>
</evidence>
<comment type="function">
    <text evidence="14">Member of the two-component regulatory system NreB/NreC involved in the control of dissimilatory nitrate/nitrite reduction in response to oxygen. NreB functions as a direct oxygen sensor histidine kinase which is autophosphorylated, in the absence of oxygen, probably at the conserved histidine residue, and transfers its phosphate group probably to a conserved aspartate residue of NreC. NreB/NreC activates the expression of the nitrate (narGHJI) and nitrite (nir) reductase operons, as well as the putative nitrate transporter gene narT.</text>
</comment>
<keyword evidence="10 15" id="KW-0067">ATP-binding</keyword>
<keyword evidence="12 15" id="KW-0902">Two-component regulatory system</keyword>
<comment type="subcellular location">
    <subcellularLocation>
        <location evidence="2">Cytoplasm</location>
    </subcellularLocation>
</comment>
<dbReference type="InterPro" id="IPR004358">
    <property type="entry name" value="Sig_transdc_His_kin-like_C"/>
</dbReference>
<evidence type="ECO:0000256" key="5">
    <source>
        <dbReference type="ARBA" id="ARBA00022553"/>
    </source>
</evidence>
<evidence type="ECO:0000256" key="2">
    <source>
        <dbReference type="ARBA" id="ARBA00004496"/>
    </source>
</evidence>
<evidence type="ECO:0000256" key="7">
    <source>
        <dbReference type="ARBA" id="ARBA00022723"/>
    </source>
</evidence>
<evidence type="ECO:0000256" key="6">
    <source>
        <dbReference type="ARBA" id="ARBA00022679"/>
    </source>
</evidence>
<dbReference type="InterPro" id="IPR050482">
    <property type="entry name" value="Sensor_HK_TwoCompSys"/>
</dbReference>
<dbReference type="PANTHER" id="PTHR24421">
    <property type="entry name" value="NITRATE/NITRITE SENSOR PROTEIN NARX-RELATED"/>
    <property type="match status" value="1"/>
</dbReference>
<protein>
    <recommendedName>
        <fullName evidence="15">Sensor histidine kinase</fullName>
        <ecNumber evidence="15">2.7.13.3</ecNumber>
    </recommendedName>
</protein>
<evidence type="ECO:0000256" key="9">
    <source>
        <dbReference type="ARBA" id="ARBA00022777"/>
    </source>
</evidence>
<evidence type="ECO:0000256" key="10">
    <source>
        <dbReference type="ARBA" id="ARBA00022840"/>
    </source>
</evidence>
<dbReference type="Pfam" id="PF02518">
    <property type="entry name" value="HATPase_c"/>
    <property type="match status" value="1"/>
</dbReference>
<dbReference type="Gene3D" id="3.30.565.10">
    <property type="entry name" value="Histidine kinase-like ATPase, C-terminal domain"/>
    <property type="match status" value="1"/>
</dbReference>
<evidence type="ECO:0000313" key="19">
    <source>
        <dbReference type="EMBL" id="SEJ53964.1"/>
    </source>
</evidence>
<dbReference type="GO" id="GO:0051539">
    <property type="term" value="F:4 iron, 4 sulfur cluster binding"/>
    <property type="evidence" value="ECO:0007669"/>
    <property type="project" value="UniProtKB-KW"/>
</dbReference>
<dbReference type="SMART" id="SM00387">
    <property type="entry name" value="HATPase_c"/>
    <property type="match status" value="1"/>
</dbReference>
<dbReference type="Proteomes" id="UP000199200">
    <property type="component" value="Unassembled WGS sequence"/>
</dbReference>